<dbReference type="EMBL" id="CAXDID020000001">
    <property type="protein sequence ID" value="CAL5970376.1"/>
    <property type="molecule type" value="Genomic_DNA"/>
</dbReference>
<dbReference type="SUPFAM" id="SSF56281">
    <property type="entry name" value="Metallo-hydrolase/oxidoreductase"/>
    <property type="match status" value="1"/>
</dbReference>
<accession>A0ABP1GGF4</accession>
<evidence type="ECO:0000259" key="3">
    <source>
        <dbReference type="SMART" id="SM01027"/>
    </source>
</evidence>
<dbReference type="Pfam" id="PF16661">
    <property type="entry name" value="Lactamase_B_6"/>
    <property type="match status" value="1"/>
</dbReference>
<keyword evidence="1" id="KW-0378">Hydrolase</keyword>
<dbReference type="PANTHER" id="PTHR11203">
    <property type="entry name" value="CLEAVAGE AND POLYADENYLATION SPECIFICITY FACTOR FAMILY MEMBER"/>
    <property type="match status" value="1"/>
</dbReference>
<dbReference type="InterPro" id="IPR036866">
    <property type="entry name" value="RibonucZ/Hydroxyglut_hydro"/>
</dbReference>
<feature type="domain" description="Beta-Casp" evidence="3">
    <location>
        <begin position="261"/>
        <end position="360"/>
    </location>
</feature>
<sequence>MKSEVIVTPLGAAKEVGRSCYHIEYERVGVKGAFLFDCGINPSISESNSLSDVPALPFFDLLTDLQPIDFILITHFHNDHASGLPSLISAMRRQDKIVPIYMTPDTCKVLRDNFRDMLAQGKIFPQLPKGFERNEAAVQAVEWIFQQYKPISFNETLKLTNNLQITAYSAGHVIGAAMYNVNLNNFQVFYTGDYSMEKDRHLNSADVPKGLKPDILMTEGTYGTLCHSKRTEREAKFIEVCISTLKKGGKVLLPVFSVGRVQELISILDWHWQQHIELQQYKIYYISSVGHKYKTQTEKYITYAENEKMISKNEPSIIFCTPGMLQSGVSRKLFEEYGVSDKNTLLVTGYGASGSLLHALLQKERKGEVLRLNSAQSGVIEVKMKIVELSFSAHSDYSQTCDLLNQIRPKNLILIHGSRGALDNLEQKLKQDIKTGVNEQLLFAQQSKMEIIIPEIGERVRFNVEQKVQAQWLKQDHIAQNVVQELVVKQQGVEFQVVDQQSNKTQIELKLGIDVRLQGNKLLHMLQTSFGSRSVTLKAGCQWFTVNILELMLTFQHGIDWNEYRRLIYHKKQTDSVLKQEMKTTSKESEANQQQIKKLLDHYKEYNIDIQVIGYDQLTREIVAEFEKSCNYLQVVCPIQHKEVIYYIFNRILKDYQETQLTKNVLADLLEGTIQVEDIVVNNNLIRNDDGYWFVDGEDHVLINQLQKILQVWG</sequence>
<comment type="caution">
    <text evidence="4">The sequence shown here is derived from an EMBL/GenBank/DDBJ whole genome shotgun (WGS) entry which is preliminary data.</text>
</comment>
<dbReference type="Pfam" id="PF07521">
    <property type="entry name" value="RMMBL"/>
    <property type="match status" value="1"/>
</dbReference>
<dbReference type="Proteomes" id="UP001642409">
    <property type="component" value="Unassembled WGS sequence"/>
</dbReference>
<dbReference type="InterPro" id="IPR050698">
    <property type="entry name" value="MBL"/>
</dbReference>
<dbReference type="PANTHER" id="PTHR11203:SF11">
    <property type="entry name" value="CLEAVAGE AND POLYADENYLATION SPECIFICITY FACTOR SUBUNIT 3"/>
    <property type="match status" value="1"/>
</dbReference>
<evidence type="ECO:0000313" key="4">
    <source>
        <dbReference type="EMBL" id="CAL5970376.1"/>
    </source>
</evidence>
<protein>
    <submittedName>
        <fullName evidence="4">73 kDa subunit</fullName>
    </submittedName>
</protein>
<dbReference type="Pfam" id="PF10996">
    <property type="entry name" value="Beta-Casp"/>
    <property type="match status" value="1"/>
</dbReference>
<keyword evidence="5" id="KW-1185">Reference proteome</keyword>
<evidence type="ECO:0000313" key="5">
    <source>
        <dbReference type="Proteomes" id="UP001642409"/>
    </source>
</evidence>
<evidence type="ECO:0000256" key="1">
    <source>
        <dbReference type="ARBA" id="ARBA00022801"/>
    </source>
</evidence>
<name>A0ABP1GGF4_9EUKA</name>
<dbReference type="SMART" id="SM01027">
    <property type="entry name" value="Beta-Casp"/>
    <property type="match status" value="1"/>
</dbReference>
<dbReference type="Gene3D" id="3.40.50.10890">
    <property type="match status" value="1"/>
</dbReference>
<dbReference type="InterPro" id="IPR001279">
    <property type="entry name" value="Metallo-B-lactamas"/>
</dbReference>
<dbReference type="SMART" id="SM00849">
    <property type="entry name" value="Lactamase_B"/>
    <property type="match status" value="1"/>
</dbReference>
<proteinExistence type="predicted"/>
<reference evidence="4 5" key="1">
    <citation type="submission" date="2024-07" db="EMBL/GenBank/DDBJ databases">
        <authorList>
            <person name="Akdeniz Z."/>
        </authorList>
    </citation>
    <scope>NUCLEOTIDE SEQUENCE [LARGE SCALE GENOMIC DNA]</scope>
</reference>
<dbReference type="InterPro" id="IPR022712">
    <property type="entry name" value="Beta_Casp"/>
</dbReference>
<organism evidence="4 5">
    <name type="scientific">Hexamita inflata</name>
    <dbReference type="NCBI Taxonomy" id="28002"/>
    <lineage>
        <taxon>Eukaryota</taxon>
        <taxon>Metamonada</taxon>
        <taxon>Diplomonadida</taxon>
        <taxon>Hexamitidae</taxon>
        <taxon>Hexamitinae</taxon>
        <taxon>Hexamita</taxon>
    </lineage>
</organism>
<dbReference type="Gene3D" id="3.60.15.10">
    <property type="entry name" value="Ribonuclease Z/Hydroxyacylglutathione hydrolase-like"/>
    <property type="match status" value="2"/>
</dbReference>
<evidence type="ECO:0000259" key="2">
    <source>
        <dbReference type="SMART" id="SM00849"/>
    </source>
</evidence>
<dbReference type="InterPro" id="IPR011108">
    <property type="entry name" value="RMMBL"/>
</dbReference>
<gene>
    <name evidence="4" type="ORF">HINF_LOCUS316</name>
</gene>
<feature type="domain" description="Metallo-beta-lactamase" evidence="2">
    <location>
        <begin position="17"/>
        <end position="245"/>
    </location>
</feature>